<evidence type="ECO:0000256" key="1">
    <source>
        <dbReference type="SAM" id="MobiDB-lite"/>
    </source>
</evidence>
<sequence length="145" mass="16586">MSTSENDRRDPGTFLVAFDVRGNLNLRRLGPQRVRNLIGESARIIAQEIRTTRISTHRVTVKITTKFPSMADKLKRLTQNQSRVHFGSFGIQVKTIRTITAPKHRQPELKDNHQKAKPTIDQSKATHKPQKPPGLPSKYQENQKQ</sequence>
<organism evidence="2 3">
    <name type="scientific">Elysia marginata</name>
    <dbReference type="NCBI Taxonomy" id="1093978"/>
    <lineage>
        <taxon>Eukaryota</taxon>
        <taxon>Metazoa</taxon>
        <taxon>Spiralia</taxon>
        <taxon>Lophotrochozoa</taxon>
        <taxon>Mollusca</taxon>
        <taxon>Gastropoda</taxon>
        <taxon>Heterobranchia</taxon>
        <taxon>Euthyneura</taxon>
        <taxon>Panpulmonata</taxon>
        <taxon>Sacoglossa</taxon>
        <taxon>Placobranchoidea</taxon>
        <taxon>Plakobranchidae</taxon>
        <taxon>Elysia</taxon>
    </lineage>
</organism>
<dbReference type="EMBL" id="BMAT01003824">
    <property type="protein sequence ID" value="GFR62994.1"/>
    <property type="molecule type" value="Genomic_DNA"/>
</dbReference>
<proteinExistence type="predicted"/>
<evidence type="ECO:0000313" key="3">
    <source>
        <dbReference type="Proteomes" id="UP000762676"/>
    </source>
</evidence>
<feature type="compositionally biased region" description="Basic and acidic residues" evidence="1">
    <location>
        <begin position="105"/>
        <end position="114"/>
    </location>
</feature>
<name>A0AAV4EQJ5_9GAST</name>
<dbReference type="AlphaFoldDB" id="A0AAV4EQJ5"/>
<evidence type="ECO:0000313" key="2">
    <source>
        <dbReference type="EMBL" id="GFR62994.1"/>
    </source>
</evidence>
<reference evidence="2 3" key="1">
    <citation type="journal article" date="2021" name="Elife">
        <title>Chloroplast acquisition without the gene transfer in kleptoplastic sea slugs, Plakobranchus ocellatus.</title>
        <authorList>
            <person name="Maeda T."/>
            <person name="Takahashi S."/>
            <person name="Yoshida T."/>
            <person name="Shimamura S."/>
            <person name="Takaki Y."/>
            <person name="Nagai Y."/>
            <person name="Toyoda A."/>
            <person name="Suzuki Y."/>
            <person name="Arimoto A."/>
            <person name="Ishii H."/>
            <person name="Satoh N."/>
            <person name="Nishiyama T."/>
            <person name="Hasebe M."/>
            <person name="Maruyama T."/>
            <person name="Minagawa J."/>
            <person name="Obokata J."/>
            <person name="Shigenobu S."/>
        </authorList>
    </citation>
    <scope>NUCLEOTIDE SEQUENCE [LARGE SCALE GENOMIC DNA]</scope>
</reference>
<keyword evidence="3" id="KW-1185">Reference proteome</keyword>
<comment type="caution">
    <text evidence="2">The sequence shown here is derived from an EMBL/GenBank/DDBJ whole genome shotgun (WGS) entry which is preliminary data.</text>
</comment>
<feature type="region of interest" description="Disordered" evidence="1">
    <location>
        <begin position="99"/>
        <end position="145"/>
    </location>
</feature>
<gene>
    <name evidence="2" type="ORF">ElyMa_001884300</name>
</gene>
<protein>
    <submittedName>
        <fullName evidence="2">Uncharacterized protein</fullName>
    </submittedName>
</protein>
<dbReference type="Proteomes" id="UP000762676">
    <property type="component" value="Unassembled WGS sequence"/>
</dbReference>
<accession>A0AAV4EQJ5</accession>